<evidence type="ECO:0000313" key="2">
    <source>
        <dbReference type="Proteomes" id="UP000315471"/>
    </source>
</evidence>
<accession>A0A5C6E620</accession>
<proteinExistence type="predicted"/>
<protein>
    <submittedName>
        <fullName evidence="1">Uncharacterized protein</fullName>
    </submittedName>
</protein>
<name>A0A5C6E620_9BACT</name>
<organism evidence="1 2">
    <name type="scientific">Novipirellula aureliae</name>
    <dbReference type="NCBI Taxonomy" id="2527966"/>
    <lineage>
        <taxon>Bacteria</taxon>
        <taxon>Pseudomonadati</taxon>
        <taxon>Planctomycetota</taxon>
        <taxon>Planctomycetia</taxon>
        <taxon>Pirellulales</taxon>
        <taxon>Pirellulaceae</taxon>
        <taxon>Novipirellula</taxon>
    </lineage>
</organism>
<keyword evidence="2" id="KW-1185">Reference proteome</keyword>
<evidence type="ECO:0000313" key="1">
    <source>
        <dbReference type="EMBL" id="TWU44268.1"/>
    </source>
</evidence>
<dbReference type="Proteomes" id="UP000315471">
    <property type="component" value="Unassembled WGS sequence"/>
</dbReference>
<reference evidence="1 2" key="1">
    <citation type="submission" date="2019-02" db="EMBL/GenBank/DDBJ databases">
        <title>Deep-cultivation of Planctomycetes and their phenomic and genomic characterization uncovers novel biology.</title>
        <authorList>
            <person name="Wiegand S."/>
            <person name="Jogler M."/>
            <person name="Boedeker C."/>
            <person name="Pinto D."/>
            <person name="Vollmers J."/>
            <person name="Rivas-Marin E."/>
            <person name="Kohn T."/>
            <person name="Peeters S.H."/>
            <person name="Heuer A."/>
            <person name="Rast P."/>
            <person name="Oberbeckmann S."/>
            <person name="Bunk B."/>
            <person name="Jeske O."/>
            <person name="Meyerdierks A."/>
            <person name="Storesund J.E."/>
            <person name="Kallscheuer N."/>
            <person name="Luecker S."/>
            <person name="Lage O.M."/>
            <person name="Pohl T."/>
            <person name="Merkel B.J."/>
            <person name="Hornburger P."/>
            <person name="Mueller R.-W."/>
            <person name="Bruemmer F."/>
            <person name="Labrenz M."/>
            <person name="Spormann A.M."/>
            <person name="Op Den Camp H."/>
            <person name="Overmann J."/>
            <person name="Amann R."/>
            <person name="Jetten M.S.M."/>
            <person name="Mascher T."/>
            <person name="Medema M.H."/>
            <person name="Devos D.P."/>
            <person name="Kaster A.-K."/>
            <person name="Ovreas L."/>
            <person name="Rohde M."/>
            <person name="Galperin M.Y."/>
            <person name="Jogler C."/>
        </authorList>
    </citation>
    <scope>NUCLEOTIDE SEQUENCE [LARGE SCALE GENOMIC DNA]</scope>
    <source>
        <strain evidence="1 2">Q31b</strain>
    </source>
</reference>
<comment type="caution">
    <text evidence="1">The sequence shown here is derived from an EMBL/GenBank/DDBJ whole genome shotgun (WGS) entry which is preliminary data.</text>
</comment>
<sequence>MGQCRCVVCLWPLLENPAEPWEYPDSAFKKDDHEAHLMVCP</sequence>
<gene>
    <name evidence="1" type="ORF">Q31b_18040</name>
</gene>
<dbReference type="AlphaFoldDB" id="A0A5C6E620"/>
<dbReference type="EMBL" id="SJPY01000002">
    <property type="protein sequence ID" value="TWU44268.1"/>
    <property type="molecule type" value="Genomic_DNA"/>
</dbReference>